<sequence length="216" mass="22784">MKTRKTLTALAVVVFLMIAVTAVAFAGSDVPVSVYQPTIGEDATCLALADMAADTNLDADIVAQATAVFNSDCAGDVLTWDVPADHFTQIPAGYTSQGDISVVVTGTEVISGGIVSRADMINVFKDSRTETGEVTIFDTDTWVYCQWGCDVFAPSQKSLWESRAEMTAAGCAHGCRTVYTNITGLDSEGTTYVSRMTPVEVAAAYVAALLAQRSAP</sequence>
<comment type="caution">
    <text evidence="2">The sequence shown here is derived from an EMBL/GenBank/DDBJ whole genome shotgun (WGS) entry which is preliminary data.</text>
</comment>
<reference evidence="2" key="1">
    <citation type="submission" date="2020-04" db="EMBL/GenBank/DDBJ databases">
        <authorList>
            <person name="Zhang T."/>
        </authorList>
    </citation>
    <scope>NUCLEOTIDE SEQUENCE</scope>
    <source>
        <strain evidence="2">HKST-UBA03</strain>
    </source>
</reference>
<reference evidence="2" key="2">
    <citation type="journal article" date="2021" name="Microbiome">
        <title>Successional dynamics and alternative stable states in a saline activated sludge microbial community over 9 years.</title>
        <authorList>
            <person name="Wang Y."/>
            <person name="Ye J."/>
            <person name="Ju F."/>
            <person name="Liu L."/>
            <person name="Boyd J.A."/>
            <person name="Deng Y."/>
            <person name="Parks D.H."/>
            <person name="Jiang X."/>
            <person name="Yin X."/>
            <person name="Woodcroft B.J."/>
            <person name="Tyson G.W."/>
            <person name="Hugenholtz P."/>
            <person name="Polz M.F."/>
            <person name="Zhang T."/>
        </authorList>
    </citation>
    <scope>NUCLEOTIDE SEQUENCE</scope>
    <source>
        <strain evidence="2">HKST-UBA03</strain>
    </source>
</reference>
<name>A0A955LKF5_UNCKA</name>
<evidence type="ECO:0000313" key="3">
    <source>
        <dbReference type="Proteomes" id="UP000751518"/>
    </source>
</evidence>
<proteinExistence type="predicted"/>
<evidence type="ECO:0000313" key="2">
    <source>
        <dbReference type="EMBL" id="MCA9392387.1"/>
    </source>
</evidence>
<keyword evidence="1" id="KW-0732">Signal</keyword>
<dbReference type="EMBL" id="JAGQKZ010000046">
    <property type="protein sequence ID" value="MCA9392387.1"/>
    <property type="molecule type" value="Genomic_DNA"/>
</dbReference>
<feature type="signal peptide" evidence="1">
    <location>
        <begin position="1"/>
        <end position="26"/>
    </location>
</feature>
<organism evidence="2 3">
    <name type="scientific">candidate division WWE3 bacterium</name>
    <dbReference type="NCBI Taxonomy" id="2053526"/>
    <lineage>
        <taxon>Bacteria</taxon>
        <taxon>Katanobacteria</taxon>
    </lineage>
</organism>
<accession>A0A955LKF5</accession>
<dbReference type="AlphaFoldDB" id="A0A955LKF5"/>
<evidence type="ECO:0000256" key="1">
    <source>
        <dbReference type="SAM" id="SignalP"/>
    </source>
</evidence>
<protein>
    <submittedName>
        <fullName evidence="2">Uncharacterized protein</fullName>
    </submittedName>
</protein>
<dbReference type="Proteomes" id="UP000751518">
    <property type="component" value="Unassembled WGS sequence"/>
</dbReference>
<gene>
    <name evidence="2" type="ORF">KC614_04285</name>
</gene>
<feature type="chain" id="PRO_5037555611" evidence="1">
    <location>
        <begin position="27"/>
        <end position="216"/>
    </location>
</feature>